<dbReference type="Proteomes" id="UP000185696">
    <property type="component" value="Unassembled WGS sequence"/>
</dbReference>
<dbReference type="InterPro" id="IPR008948">
    <property type="entry name" value="L-Aspartase-like"/>
</dbReference>
<dbReference type="GO" id="GO:0016853">
    <property type="term" value="F:isomerase activity"/>
    <property type="evidence" value="ECO:0007669"/>
    <property type="project" value="UniProtKB-KW"/>
</dbReference>
<dbReference type="Gene3D" id="1.10.275.10">
    <property type="entry name" value="Fumarase/aspartase (N-terminal domain)"/>
    <property type="match status" value="1"/>
</dbReference>
<keyword evidence="1" id="KW-0456">Lyase</keyword>
<dbReference type="AlphaFoldDB" id="A0A7Z1AVN9"/>
<dbReference type="PRINTS" id="PR00149">
    <property type="entry name" value="FUMRATELYASE"/>
</dbReference>
<keyword evidence="5" id="KW-1185">Reference proteome</keyword>
<dbReference type="SUPFAM" id="SSF48557">
    <property type="entry name" value="L-aspartase-like"/>
    <property type="match status" value="1"/>
</dbReference>
<evidence type="ECO:0000259" key="3">
    <source>
        <dbReference type="SMART" id="SM00998"/>
    </source>
</evidence>
<comment type="caution">
    <text evidence="4">The sequence shown here is derived from an EMBL/GenBank/DDBJ whole genome shotgun (WGS) entry which is preliminary data.</text>
</comment>
<keyword evidence="4" id="KW-0413">Isomerase</keyword>
<dbReference type="PRINTS" id="PR00145">
    <property type="entry name" value="ARGSUCLYASE"/>
</dbReference>
<dbReference type="SMART" id="SM00998">
    <property type="entry name" value="ADSL_C"/>
    <property type="match status" value="1"/>
</dbReference>
<evidence type="ECO:0000256" key="1">
    <source>
        <dbReference type="ARBA" id="ARBA00023239"/>
    </source>
</evidence>
<proteinExistence type="inferred from homology"/>
<name>A0A7Z1AVN9_9PSEU</name>
<evidence type="ECO:0000256" key="2">
    <source>
        <dbReference type="ARBA" id="ARBA00034772"/>
    </source>
</evidence>
<dbReference type="InterPro" id="IPR000362">
    <property type="entry name" value="Fumarate_lyase_fam"/>
</dbReference>
<dbReference type="GO" id="GO:0016829">
    <property type="term" value="F:lyase activity"/>
    <property type="evidence" value="ECO:0007669"/>
    <property type="project" value="UniProtKB-KW"/>
</dbReference>
<dbReference type="InterPro" id="IPR022761">
    <property type="entry name" value="Fumarate_lyase_N"/>
</dbReference>
<dbReference type="InterPro" id="IPR019468">
    <property type="entry name" value="AdenyloSucc_lyase_C"/>
</dbReference>
<dbReference type="InterPro" id="IPR024083">
    <property type="entry name" value="Fumarase/histidase_N"/>
</dbReference>
<dbReference type="EMBL" id="MSIF01000020">
    <property type="protein sequence ID" value="OLF06651.1"/>
    <property type="molecule type" value="Genomic_DNA"/>
</dbReference>
<dbReference type="RefSeq" id="WP_075136532.1">
    <property type="nucleotide sequence ID" value="NZ_MSIF01000020.1"/>
</dbReference>
<sequence>MDTGLLTPVWAATASSFDDRAWLAAMLDVEVALARAQSRLGVVPAPAAQAIASAADPDAFDLSALAVAARDAANPVVPLVKALTDRVAPAAAEYVHRGATSQDVLDSAAMLLATRAVATAGADLTRTADALAELTARHAGTLMAGRTLTQHAVPVTFGLKAAGWLMLALDARDRLRALRLPAQLGGAAGTLASYVEYAGRDPAHGPALLAAFAAELGLAEPVVPWHTVRTPVADLAAATSFTVAALGKIALDVQVLSRTEIAEVAEPAAAGRGASSAMPHKRNPALATMIVAAARQVPAHATVLLGSVLAEDERPAGAWQAEWHPLRESLRLTTGAAATAVRLLSGLEVFPDRMRANLTLTGGAVLAERLAAALTPGLGRAAAKQLVARASATPGVSFAQALAAELTSVEVDLPALLDPTGYLGATPELIARALARHPARVEP</sequence>
<gene>
    <name evidence="4" type="ORF">BLA60_30770</name>
</gene>
<reference evidence="4 5" key="1">
    <citation type="submission" date="2016-12" db="EMBL/GenBank/DDBJ databases">
        <title>The draft genome sequence of Actinophytocola xinjiangensis.</title>
        <authorList>
            <person name="Wang W."/>
            <person name="Yuan L."/>
        </authorList>
    </citation>
    <scope>NUCLEOTIDE SEQUENCE [LARGE SCALE GENOMIC DNA]</scope>
    <source>
        <strain evidence="4 5">CGMCC 4.4663</strain>
    </source>
</reference>
<evidence type="ECO:0000313" key="4">
    <source>
        <dbReference type="EMBL" id="OLF06651.1"/>
    </source>
</evidence>
<accession>A0A7Z1AVN9</accession>
<protein>
    <submittedName>
        <fullName evidence="4">3-carboxy-cis,cis-muconate cycloisomerase</fullName>
    </submittedName>
</protein>
<dbReference type="OrthoDB" id="9768878at2"/>
<dbReference type="PANTHER" id="PTHR43172">
    <property type="entry name" value="ADENYLOSUCCINATE LYASE"/>
    <property type="match status" value="1"/>
</dbReference>
<evidence type="ECO:0000313" key="5">
    <source>
        <dbReference type="Proteomes" id="UP000185696"/>
    </source>
</evidence>
<dbReference type="Pfam" id="PF00206">
    <property type="entry name" value="Lyase_1"/>
    <property type="match status" value="1"/>
</dbReference>
<comment type="similarity">
    <text evidence="2">Belongs to the class-II fumarase/aspartase family.</text>
</comment>
<feature type="domain" description="Adenylosuccinate lyase C-terminal" evidence="3">
    <location>
        <begin position="362"/>
        <end position="434"/>
    </location>
</feature>
<dbReference type="PANTHER" id="PTHR43172:SF2">
    <property type="entry name" value="ADENYLOSUCCINATE LYASE C-TERMINAL DOMAIN-CONTAINING PROTEIN"/>
    <property type="match status" value="1"/>
</dbReference>
<dbReference type="Gene3D" id="1.10.40.30">
    <property type="entry name" value="Fumarase/aspartase (C-terminal domain)"/>
    <property type="match status" value="1"/>
</dbReference>
<organism evidence="4 5">
    <name type="scientific">Actinophytocola xinjiangensis</name>
    <dbReference type="NCBI Taxonomy" id="485602"/>
    <lineage>
        <taxon>Bacteria</taxon>
        <taxon>Bacillati</taxon>
        <taxon>Actinomycetota</taxon>
        <taxon>Actinomycetes</taxon>
        <taxon>Pseudonocardiales</taxon>
        <taxon>Pseudonocardiaceae</taxon>
    </lineage>
</organism>
<dbReference type="Gene3D" id="1.20.200.10">
    <property type="entry name" value="Fumarase/aspartase (Central domain)"/>
    <property type="match status" value="1"/>
</dbReference>